<dbReference type="RefSeq" id="WP_372266863.1">
    <property type="nucleotide sequence ID" value="NZ_JBFRUW010000058.1"/>
</dbReference>
<organism evidence="1 2">
    <name type="scientific">Vibrio gallaecicus</name>
    <dbReference type="NCBI Taxonomy" id="552386"/>
    <lineage>
        <taxon>Bacteria</taxon>
        <taxon>Pseudomonadati</taxon>
        <taxon>Pseudomonadota</taxon>
        <taxon>Gammaproteobacteria</taxon>
        <taxon>Vibrionales</taxon>
        <taxon>Vibrionaceae</taxon>
        <taxon>Vibrio</taxon>
    </lineage>
</organism>
<evidence type="ECO:0000313" key="2">
    <source>
        <dbReference type="Proteomes" id="UP001570417"/>
    </source>
</evidence>
<proteinExistence type="predicted"/>
<evidence type="ECO:0000313" key="1">
    <source>
        <dbReference type="EMBL" id="MFA0569666.1"/>
    </source>
</evidence>
<sequence length="99" mass="11012">MTFEPHQLKKVTLSFATLILFGGYTSAEALANRVIATPGKATVVVSQPNTNQRLCYYDDKSYSIGAVLEVSGVLIECKVEKEFELNGTLKWVQLKKKDK</sequence>
<protein>
    <submittedName>
        <fullName evidence="1">DUF1496 domain-containing protein</fullName>
    </submittedName>
</protein>
<dbReference type="Proteomes" id="UP001570417">
    <property type="component" value="Unassembled WGS sequence"/>
</dbReference>
<dbReference type="Pfam" id="PF07383">
    <property type="entry name" value="DUF1496"/>
    <property type="match status" value="1"/>
</dbReference>
<name>A0ABV4NEV3_9VIBR</name>
<accession>A0ABV4NEV3</accession>
<reference evidence="1 2" key="1">
    <citation type="journal article" date="2024" name="ISME J.">
        <title>Tailless and filamentous prophages are predominant in marine Vibrio.</title>
        <authorList>
            <person name="Steensen K."/>
            <person name="Seneca J."/>
            <person name="Bartlau N."/>
            <person name="Yu X.A."/>
            <person name="Hussain F.A."/>
            <person name="Polz M.F."/>
        </authorList>
    </citation>
    <scope>NUCLEOTIDE SEQUENCE [LARGE SCALE GENOMIC DNA]</scope>
    <source>
        <strain evidence="1 2">10N.222.51.A1</strain>
    </source>
</reference>
<comment type="caution">
    <text evidence="1">The sequence shown here is derived from an EMBL/GenBank/DDBJ whole genome shotgun (WGS) entry which is preliminary data.</text>
</comment>
<dbReference type="InterPro" id="IPR009971">
    <property type="entry name" value="DUF1496"/>
</dbReference>
<gene>
    <name evidence="1" type="ORF">AB4566_15455</name>
</gene>
<dbReference type="EMBL" id="JBFRUW010000058">
    <property type="protein sequence ID" value="MFA0569666.1"/>
    <property type="molecule type" value="Genomic_DNA"/>
</dbReference>
<keyword evidence="2" id="KW-1185">Reference proteome</keyword>